<organism evidence="13 14">
    <name type="scientific">Sinocyclocheilus anshuiensis</name>
    <dbReference type="NCBI Taxonomy" id="1608454"/>
    <lineage>
        <taxon>Eukaryota</taxon>
        <taxon>Metazoa</taxon>
        <taxon>Chordata</taxon>
        <taxon>Craniata</taxon>
        <taxon>Vertebrata</taxon>
        <taxon>Euteleostomi</taxon>
        <taxon>Actinopterygii</taxon>
        <taxon>Neopterygii</taxon>
        <taxon>Teleostei</taxon>
        <taxon>Ostariophysi</taxon>
        <taxon>Cypriniformes</taxon>
        <taxon>Cyprinidae</taxon>
        <taxon>Cyprininae</taxon>
        <taxon>Sinocyclocheilus</taxon>
    </lineage>
</organism>
<dbReference type="GO" id="GO:0033038">
    <property type="term" value="F:bitter taste receptor activity"/>
    <property type="evidence" value="ECO:0007669"/>
    <property type="project" value="InterPro"/>
</dbReference>
<dbReference type="AlphaFoldDB" id="A0A671K4B1"/>
<sequence>MYFLLWPVPNNFTSPELNKTSPAESLESDRYLFHVANFTYLLYCTCPLFTLLFSWGKTFVYLREHMKKMGQSGESFSQPQQKSQMRVTVTGMVQAALFLPSSLWTIAVAFLYITDLFKMVDPNRFVTMTFCSMSSLGNLLALIYQFFCANFSCNAWISIFYYISIVPQQHPIFIWIKRNMNAILYIGFILNQTVLLISLSMGAVMYFLLWPVPNNFTSPELNKTSPAESLESDRYLFHVANFTYLLYCTCPLFTLLFSWGKTFVYLREHMKKMGQSGESFSQPQQKSQMRVTVTGMVQAALFLPSSLWTIAVAFLYITDLFKMVDPNRFVTMTFCSMSSLGNLLCFGFSQSVFRHGIVSVINKLKRHK</sequence>
<feature type="transmembrane region" description="Helical" evidence="12">
    <location>
        <begin position="142"/>
        <end position="163"/>
    </location>
</feature>
<dbReference type="PANTHER" id="PTHR11394:SF137">
    <property type="entry name" value="C-X-C CHEMOKINE RECEPTOR TYPE 3 ISOFORM X1-RELATED"/>
    <property type="match status" value="1"/>
</dbReference>
<protein>
    <recommendedName>
        <fullName evidence="15">Taste receptor type 2</fullName>
    </recommendedName>
</protein>
<dbReference type="Proteomes" id="UP000472260">
    <property type="component" value="Unassembled WGS sequence"/>
</dbReference>
<evidence type="ECO:0000256" key="9">
    <source>
        <dbReference type="ARBA" id="ARBA00023170"/>
    </source>
</evidence>
<keyword evidence="3" id="KW-0919">Taste</keyword>
<feature type="transmembrane region" description="Helical" evidence="12">
    <location>
        <begin position="244"/>
        <end position="266"/>
    </location>
</feature>
<evidence type="ECO:0000256" key="1">
    <source>
        <dbReference type="ARBA" id="ARBA00004141"/>
    </source>
</evidence>
<dbReference type="SUPFAM" id="SSF81321">
    <property type="entry name" value="Family A G protein-coupled receptor-like"/>
    <property type="match status" value="2"/>
</dbReference>
<feature type="transmembrane region" description="Helical" evidence="12">
    <location>
        <begin position="183"/>
        <end position="209"/>
    </location>
</feature>
<dbReference type="InterPro" id="IPR007960">
    <property type="entry name" value="TAS2R"/>
</dbReference>
<accession>A0A671K4B1</accession>
<evidence type="ECO:0008006" key="15">
    <source>
        <dbReference type="Google" id="ProtNLM"/>
    </source>
</evidence>
<dbReference type="GO" id="GO:0016020">
    <property type="term" value="C:membrane"/>
    <property type="evidence" value="ECO:0007669"/>
    <property type="project" value="UniProtKB-SubCell"/>
</dbReference>
<comment type="similarity">
    <text evidence="2 11">Belongs to the G-protein coupled receptor T2R family.</text>
</comment>
<keyword evidence="14" id="KW-1185">Reference proteome</keyword>
<keyword evidence="9" id="KW-0675">Receptor</keyword>
<comment type="subcellular location">
    <subcellularLocation>
        <location evidence="1">Membrane</location>
        <topology evidence="1">Multi-pass membrane protein</topology>
    </subcellularLocation>
</comment>
<evidence type="ECO:0000313" key="14">
    <source>
        <dbReference type="Proteomes" id="UP000472260"/>
    </source>
</evidence>
<keyword evidence="6 12" id="KW-1133">Transmembrane helix</keyword>
<proteinExistence type="inferred from homology"/>
<dbReference type="Gene3D" id="1.20.1070.10">
    <property type="entry name" value="Rhodopsin 7-helix transmembrane proteins"/>
    <property type="match status" value="1"/>
</dbReference>
<evidence type="ECO:0000256" key="3">
    <source>
        <dbReference type="ARBA" id="ARBA00022480"/>
    </source>
</evidence>
<keyword evidence="8 12" id="KW-0472">Membrane</keyword>
<evidence type="ECO:0000256" key="7">
    <source>
        <dbReference type="ARBA" id="ARBA00023040"/>
    </source>
</evidence>
<keyword evidence="10" id="KW-0807">Transducer</keyword>
<evidence type="ECO:0000256" key="4">
    <source>
        <dbReference type="ARBA" id="ARBA00022606"/>
    </source>
</evidence>
<evidence type="ECO:0000256" key="12">
    <source>
        <dbReference type="SAM" id="Phobius"/>
    </source>
</evidence>
<dbReference type="PANTHER" id="PTHR11394">
    <property type="entry name" value="TASTE RECEPTOR TYPE 2"/>
    <property type="match status" value="1"/>
</dbReference>
<dbReference type="Ensembl" id="ENSSANT00000000333.1">
    <property type="protein sequence ID" value="ENSSANP00000000283.1"/>
    <property type="gene ID" value="ENSSANG00000000215.1"/>
</dbReference>
<feature type="transmembrane region" description="Helical" evidence="12">
    <location>
        <begin position="87"/>
        <end position="113"/>
    </location>
</feature>
<keyword evidence="7" id="KW-0297">G-protein coupled receptor</keyword>
<keyword evidence="5 12" id="KW-0812">Transmembrane</keyword>
<keyword evidence="4" id="KW-0716">Sensory transduction</keyword>
<feature type="transmembrane region" description="Helical" evidence="12">
    <location>
        <begin position="291"/>
        <end position="317"/>
    </location>
</feature>
<evidence type="ECO:0000256" key="2">
    <source>
        <dbReference type="ARBA" id="ARBA00007376"/>
    </source>
</evidence>
<evidence type="ECO:0000256" key="11">
    <source>
        <dbReference type="RuleBase" id="RU004423"/>
    </source>
</evidence>
<evidence type="ECO:0000256" key="5">
    <source>
        <dbReference type="ARBA" id="ARBA00022692"/>
    </source>
</evidence>
<feature type="transmembrane region" description="Helical" evidence="12">
    <location>
        <begin position="40"/>
        <end position="62"/>
    </location>
</feature>
<dbReference type="GO" id="GO:0004930">
    <property type="term" value="F:G protein-coupled receptor activity"/>
    <property type="evidence" value="ECO:0007669"/>
    <property type="project" value="UniProtKB-KW"/>
</dbReference>
<evidence type="ECO:0000256" key="8">
    <source>
        <dbReference type="ARBA" id="ARBA00023136"/>
    </source>
</evidence>
<name>A0A671K4B1_9TELE</name>
<evidence type="ECO:0000256" key="6">
    <source>
        <dbReference type="ARBA" id="ARBA00022989"/>
    </source>
</evidence>
<evidence type="ECO:0000313" key="13">
    <source>
        <dbReference type="Ensembl" id="ENSSANP00000000283.1"/>
    </source>
</evidence>
<dbReference type="Pfam" id="PF05296">
    <property type="entry name" value="TAS2R"/>
    <property type="match status" value="1"/>
</dbReference>
<reference evidence="13" key="1">
    <citation type="submission" date="2025-08" db="UniProtKB">
        <authorList>
            <consortium name="Ensembl"/>
        </authorList>
    </citation>
    <scope>IDENTIFICATION</scope>
</reference>
<reference evidence="13" key="2">
    <citation type="submission" date="2025-09" db="UniProtKB">
        <authorList>
            <consortium name="Ensembl"/>
        </authorList>
    </citation>
    <scope>IDENTIFICATION</scope>
</reference>
<feature type="transmembrane region" description="Helical" evidence="12">
    <location>
        <begin position="329"/>
        <end position="348"/>
    </location>
</feature>
<evidence type="ECO:0000256" key="10">
    <source>
        <dbReference type="ARBA" id="ARBA00023224"/>
    </source>
</evidence>